<dbReference type="NCBIfam" id="TIGR02831">
    <property type="entry name" value="spo_II_M"/>
    <property type="match status" value="1"/>
</dbReference>
<keyword evidence="1 2" id="KW-0472">Membrane</keyword>
<dbReference type="InterPro" id="IPR002798">
    <property type="entry name" value="SpoIIM-like"/>
</dbReference>
<dbReference type="Proteomes" id="UP000199427">
    <property type="component" value="Unassembled WGS sequence"/>
</dbReference>
<accession>A0A1H9A216</accession>
<comment type="function">
    <text evidence="1">Required for complete septum migration and engulfment of the forespore compartment during sporulation. Required for stabilizing and recruiting of SpoIIP to the septal membrane.</text>
</comment>
<reference evidence="3 4" key="1">
    <citation type="submission" date="2016-10" db="EMBL/GenBank/DDBJ databases">
        <authorList>
            <person name="de Groot N.N."/>
        </authorList>
    </citation>
    <scope>NUCLEOTIDE SEQUENCE [LARGE SCALE GENOMIC DNA]</scope>
    <source>
        <strain evidence="3 4">DSM 21633</strain>
    </source>
</reference>
<keyword evidence="1" id="KW-0749">Sporulation</keyword>
<comment type="subunit">
    <text evidence="1">Component of the MPD complex composed of SpoIIM, SpoIIP and SpoIID.</text>
</comment>
<dbReference type="EMBL" id="FOES01000002">
    <property type="protein sequence ID" value="SEP70766.1"/>
    <property type="molecule type" value="Genomic_DNA"/>
</dbReference>
<keyword evidence="1" id="KW-1003">Cell membrane</keyword>
<keyword evidence="1 2" id="KW-0812">Transmembrane</keyword>
<protein>
    <recommendedName>
        <fullName evidence="1">Stage II sporulation protein M</fullName>
    </recommendedName>
</protein>
<keyword evidence="4" id="KW-1185">Reference proteome</keyword>
<evidence type="ECO:0000256" key="2">
    <source>
        <dbReference type="SAM" id="Phobius"/>
    </source>
</evidence>
<dbReference type="RefSeq" id="WP_175615464.1">
    <property type="nucleotide sequence ID" value="NZ_CAESCL010000045.1"/>
</dbReference>
<evidence type="ECO:0000256" key="1">
    <source>
        <dbReference type="PIRNR" id="PIRNR038973"/>
    </source>
</evidence>
<proteinExistence type="predicted"/>
<evidence type="ECO:0000313" key="3">
    <source>
        <dbReference type="EMBL" id="SEP70766.1"/>
    </source>
</evidence>
<dbReference type="PIRSF" id="PIRSF038973">
    <property type="entry name" value="SpoIIM"/>
    <property type="match status" value="1"/>
</dbReference>
<evidence type="ECO:0000313" key="4">
    <source>
        <dbReference type="Proteomes" id="UP000199427"/>
    </source>
</evidence>
<dbReference type="GO" id="GO:0005886">
    <property type="term" value="C:plasma membrane"/>
    <property type="evidence" value="ECO:0007669"/>
    <property type="project" value="UniProtKB-SubCell"/>
</dbReference>
<dbReference type="GO" id="GO:0030435">
    <property type="term" value="P:sporulation resulting in formation of a cellular spore"/>
    <property type="evidence" value="ECO:0007669"/>
    <property type="project" value="UniProtKB-KW"/>
</dbReference>
<name>A0A1H9A216_9BACI</name>
<organism evidence="3 4">
    <name type="scientific">Piscibacillus halophilus</name>
    <dbReference type="NCBI Taxonomy" id="571933"/>
    <lineage>
        <taxon>Bacteria</taxon>
        <taxon>Bacillati</taxon>
        <taxon>Bacillota</taxon>
        <taxon>Bacilli</taxon>
        <taxon>Bacillales</taxon>
        <taxon>Bacillaceae</taxon>
        <taxon>Piscibacillus</taxon>
    </lineage>
</organism>
<feature type="transmembrane region" description="Helical" evidence="2">
    <location>
        <begin position="137"/>
        <end position="162"/>
    </location>
</feature>
<comment type="subcellular location">
    <subcellularLocation>
        <location evidence="1">Cell membrane</location>
        <topology evidence="1">Multi-pass membrane protein</topology>
    </subcellularLocation>
    <text evidence="1">Localizes to the sporulation septum and to the second division site within the mother cell. Before the start of engulfment localizes to the septal midpoint, then spreads throughout the septum prior to becoming enriched at the leading edge of the engulfing membrane, where it remains until the completion of membrane migration. Some remain partially trapped at the septum during engulfment and upon completion of engulfment become dispersed in the outer forespore membrane. Localization of the MPD complex to the septal membrane is dependent on SpoIIB.</text>
</comment>
<keyword evidence="2" id="KW-1133">Transmembrane helix</keyword>
<dbReference type="Pfam" id="PF01944">
    <property type="entry name" value="SpoIIM"/>
    <property type="match status" value="1"/>
</dbReference>
<dbReference type="InterPro" id="IPR014196">
    <property type="entry name" value="SpoIIM"/>
</dbReference>
<feature type="transmembrane region" description="Helical" evidence="2">
    <location>
        <begin position="84"/>
        <end position="117"/>
    </location>
</feature>
<feature type="transmembrane region" description="Helical" evidence="2">
    <location>
        <begin position="20"/>
        <end position="43"/>
    </location>
</feature>
<sequence>MKRWLKGSSYTLEPYISLYVFLFVLFVIGVIFGAGMVGSLSFLQKQDLLFFVEQYFQSITESSRQLTIGELFNAFWTHGKYVTFLFLFGLSFIGLPIVWFLLFLKGIVIGFTVGFLVNQLSWQGFLLSITSVAPQNLLIVPGYLLIVASSMIFCIHVMKMLFAKGKSYYTIGQAALLYFKSYLITLLIIFGGSILEAFISTQFMHIILK</sequence>
<dbReference type="STRING" id="571933.SAMN05216362_102139"/>
<feature type="transmembrane region" description="Helical" evidence="2">
    <location>
        <begin position="183"/>
        <end position="208"/>
    </location>
</feature>
<gene>
    <name evidence="3" type="ORF">SAMN05216362_102139</name>
</gene>
<dbReference type="AlphaFoldDB" id="A0A1H9A216"/>